<feature type="domain" description="GAG-pre-integrase" evidence="2">
    <location>
        <begin position="105"/>
        <end position="170"/>
    </location>
</feature>
<dbReference type="Pfam" id="PF22936">
    <property type="entry name" value="Pol_BBD"/>
    <property type="match status" value="1"/>
</dbReference>
<evidence type="ECO:0000313" key="4">
    <source>
        <dbReference type="EMBL" id="JAG06222.1"/>
    </source>
</evidence>
<keyword evidence="1" id="KW-0645">Protease</keyword>
<dbReference type="SUPFAM" id="SSF53098">
    <property type="entry name" value="Ribonuclease H-like"/>
    <property type="match status" value="1"/>
</dbReference>
<name>A0A0A9WCP3_LYGHE</name>
<dbReference type="PANTHER" id="PTHR42648:SF28">
    <property type="entry name" value="TRANSPOSON-ENCODED PROTEIN WITH RIBONUCLEASE H-LIKE AND RETROVIRUS ZINC FINGER-LIKE DOMAINS"/>
    <property type="match status" value="1"/>
</dbReference>
<dbReference type="GO" id="GO:0003676">
    <property type="term" value="F:nucleic acid binding"/>
    <property type="evidence" value="ECO:0007669"/>
    <property type="project" value="InterPro"/>
</dbReference>
<dbReference type="AlphaFoldDB" id="A0A0A9WCP3"/>
<reference evidence="4" key="2">
    <citation type="submission" date="2014-07" db="EMBL/GenBank/DDBJ databases">
        <authorList>
            <person name="Hull J."/>
        </authorList>
    </citation>
    <scope>NUCLEOTIDE SEQUENCE</scope>
</reference>
<dbReference type="EMBL" id="GBHO01037382">
    <property type="protein sequence ID" value="JAG06222.1"/>
    <property type="molecule type" value="Transcribed_RNA"/>
</dbReference>
<reference evidence="4" key="1">
    <citation type="journal article" date="2014" name="PLoS ONE">
        <title>Transcriptome-Based Identification of ABC Transporters in the Western Tarnished Plant Bug Lygus hesperus.</title>
        <authorList>
            <person name="Hull J.J."/>
            <person name="Chaney K."/>
            <person name="Geib S.M."/>
            <person name="Fabrick J.A."/>
            <person name="Brent C.S."/>
            <person name="Walsh D."/>
            <person name="Lavine L.C."/>
        </authorList>
    </citation>
    <scope>NUCLEOTIDE SEQUENCE</scope>
</reference>
<dbReference type="PANTHER" id="PTHR42648">
    <property type="entry name" value="TRANSPOSASE, PUTATIVE-RELATED"/>
    <property type="match status" value="1"/>
</dbReference>
<feature type="non-terminal residue" evidence="4">
    <location>
        <position position="253"/>
    </location>
</feature>
<feature type="domain" description="Retrovirus-related Pol polyprotein from transposon TNT 1-94-like beta-barrel" evidence="3">
    <location>
        <begin position="1"/>
        <end position="73"/>
    </location>
</feature>
<feature type="non-terminal residue" evidence="4">
    <location>
        <position position="1"/>
    </location>
</feature>
<sequence>HMSGNRELFKTFSVDSNMRKVLIANDTHLDCAGNGDIEVQLQNGDISTIFNVTYVKDMSANLLSVHSLAKRGYTIVFDENQCQIIDGKAHQIKGELIATATNYDGLYVLDTMHQNTALMAQSSTNHELWHKRLGHMNHVSMKSLQDMTTGMKYPPNSKFEKCVACIKGKQTRKSFKPSKSKLSANRLDLLHTDLCGPLQVASWSGARYMFTIIDDCTRKVFVFFLKTKDGVVSAFEEFRIMIENECSRKIKAI</sequence>
<accession>A0A0A9WCP3</accession>
<evidence type="ECO:0000259" key="2">
    <source>
        <dbReference type="Pfam" id="PF13976"/>
    </source>
</evidence>
<dbReference type="Pfam" id="PF13976">
    <property type="entry name" value="gag_pre-integrs"/>
    <property type="match status" value="1"/>
</dbReference>
<evidence type="ECO:0000259" key="3">
    <source>
        <dbReference type="Pfam" id="PF22936"/>
    </source>
</evidence>
<keyword evidence="1" id="KW-0378">Hydrolase</keyword>
<organism evidence="4">
    <name type="scientific">Lygus hesperus</name>
    <name type="common">Western plant bug</name>
    <dbReference type="NCBI Taxonomy" id="30085"/>
    <lineage>
        <taxon>Eukaryota</taxon>
        <taxon>Metazoa</taxon>
        <taxon>Ecdysozoa</taxon>
        <taxon>Arthropoda</taxon>
        <taxon>Hexapoda</taxon>
        <taxon>Insecta</taxon>
        <taxon>Pterygota</taxon>
        <taxon>Neoptera</taxon>
        <taxon>Paraneoptera</taxon>
        <taxon>Hemiptera</taxon>
        <taxon>Heteroptera</taxon>
        <taxon>Panheteroptera</taxon>
        <taxon>Cimicomorpha</taxon>
        <taxon>Miridae</taxon>
        <taxon>Mirini</taxon>
        <taxon>Lygus</taxon>
    </lineage>
</organism>
<evidence type="ECO:0000256" key="1">
    <source>
        <dbReference type="ARBA" id="ARBA00022670"/>
    </source>
</evidence>
<protein>
    <submittedName>
        <fullName evidence="4">Retrovirus-related Pol polyprotein from transposon TNT 1-94</fullName>
    </submittedName>
</protein>
<dbReference type="InterPro" id="IPR025724">
    <property type="entry name" value="GAG-pre-integrase_dom"/>
</dbReference>
<dbReference type="InterPro" id="IPR036397">
    <property type="entry name" value="RNaseH_sf"/>
</dbReference>
<dbReference type="InterPro" id="IPR012337">
    <property type="entry name" value="RNaseH-like_sf"/>
</dbReference>
<dbReference type="InterPro" id="IPR039537">
    <property type="entry name" value="Retrotran_Ty1/copia-like"/>
</dbReference>
<dbReference type="Gene3D" id="3.30.420.10">
    <property type="entry name" value="Ribonuclease H-like superfamily/Ribonuclease H"/>
    <property type="match status" value="1"/>
</dbReference>
<dbReference type="GO" id="GO:0008233">
    <property type="term" value="F:peptidase activity"/>
    <property type="evidence" value="ECO:0007669"/>
    <property type="project" value="UniProtKB-KW"/>
</dbReference>
<proteinExistence type="predicted"/>
<dbReference type="GO" id="GO:0006508">
    <property type="term" value="P:proteolysis"/>
    <property type="evidence" value="ECO:0007669"/>
    <property type="project" value="UniProtKB-KW"/>
</dbReference>
<gene>
    <name evidence="4" type="primary">POLX_126</name>
    <name evidence="4" type="ORF">CM83_9424</name>
</gene>
<dbReference type="InterPro" id="IPR054722">
    <property type="entry name" value="PolX-like_BBD"/>
</dbReference>